<reference evidence="8" key="1">
    <citation type="submission" date="2017-07" db="EMBL/GenBank/DDBJ databases">
        <authorList>
            <person name="Mikheyev A."/>
            <person name="Grau M."/>
        </authorList>
    </citation>
    <scope>NUCLEOTIDE SEQUENCE</scope>
    <source>
        <tissue evidence="8">Venom_gland</tissue>
    </source>
</reference>
<reference evidence="8" key="2">
    <citation type="submission" date="2017-11" db="EMBL/GenBank/DDBJ databases">
        <title>Coralsnake Venomics: Analyses of Venom Gland Transcriptomes and Proteomes of Six Brazilian Taxa.</title>
        <authorList>
            <person name="Aird S.D."/>
            <person name="Jorge da Silva N."/>
            <person name="Qiu L."/>
            <person name="Villar-Briones A."/>
            <person name="Aparecida-Saddi V."/>
            <person name="Campos-Telles M.P."/>
            <person name="Grau M."/>
            <person name="Mikheyev A.S."/>
        </authorList>
    </citation>
    <scope>NUCLEOTIDE SEQUENCE</scope>
    <source>
        <tissue evidence="8">Venom_gland</tissue>
    </source>
</reference>
<sequence length="137" mass="15685">MLNTLFCSMTEAQFWKVLSFLFAIREINQDSHILPNITLGYNVYENYFSAGKTSDALLDLLSEGEANVPNYSCGRQRNTVAVLEGAETGFSIQISSMLSTYKIPQVRSEIERKLLQHLLLSRQNERKSLRGCFIFFF</sequence>
<dbReference type="GO" id="GO:0004930">
    <property type="term" value="F:G protein-coupled receptor activity"/>
    <property type="evidence" value="ECO:0007669"/>
    <property type="project" value="InterPro"/>
</dbReference>
<keyword evidence="6" id="KW-0325">Glycoprotein</keyword>
<dbReference type="SUPFAM" id="SSF53822">
    <property type="entry name" value="Periplasmic binding protein-like I"/>
    <property type="match status" value="1"/>
</dbReference>
<keyword evidence="3" id="KW-1133">Transmembrane helix</keyword>
<evidence type="ECO:0000256" key="2">
    <source>
        <dbReference type="ARBA" id="ARBA00022692"/>
    </source>
</evidence>
<evidence type="ECO:0000256" key="4">
    <source>
        <dbReference type="ARBA" id="ARBA00023136"/>
    </source>
</evidence>
<evidence type="ECO:0000256" key="3">
    <source>
        <dbReference type="ARBA" id="ARBA00022989"/>
    </source>
</evidence>
<dbReference type="InterPro" id="IPR028082">
    <property type="entry name" value="Peripla_BP_I"/>
</dbReference>
<keyword evidence="4" id="KW-0472">Membrane</keyword>
<dbReference type="AlphaFoldDB" id="A0A2D4IK16"/>
<dbReference type="Pfam" id="PF01094">
    <property type="entry name" value="ANF_receptor"/>
    <property type="match status" value="1"/>
</dbReference>
<dbReference type="PANTHER" id="PTHR24061">
    <property type="entry name" value="CALCIUM-SENSING RECEPTOR-RELATED"/>
    <property type="match status" value="1"/>
</dbReference>
<dbReference type="InterPro" id="IPR000068">
    <property type="entry name" value="GPCR_3_Ca_sens_rcpt-rel"/>
</dbReference>
<dbReference type="PRINTS" id="PR00248">
    <property type="entry name" value="GPCRMGR"/>
</dbReference>
<evidence type="ECO:0000256" key="6">
    <source>
        <dbReference type="ARBA" id="ARBA00023180"/>
    </source>
</evidence>
<keyword evidence="2" id="KW-0812">Transmembrane</keyword>
<name>A0A2D4IK16_MICLE</name>
<dbReference type="EMBL" id="IACK01103299">
    <property type="protein sequence ID" value="LAA84526.1"/>
    <property type="molecule type" value="Transcribed_RNA"/>
</dbReference>
<evidence type="ECO:0000256" key="5">
    <source>
        <dbReference type="ARBA" id="ARBA00023170"/>
    </source>
</evidence>
<dbReference type="InterPro" id="IPR001828">
    <property type="entry name" value="ANF_lig-bd_rcpt"/>
</dbReference>
<dbReference type="GO" id="GO:0005886">
    <property type="term" value="C:plasma membrane"/>
    <property type="evidence" value="ECO:0007669"/>
    <property type="project" value="TreeGrafter"/>
</dbReference>
<feature type="domain" description="Receptor ligand binding region" evidence="7">
    <location>
        <begin position="19"/>
        <end position="108"/>
    </location>
</feature>
<organism evidence="8">
    <name type="scientific">Micrurus lemniscatus lemniscatus</name>
    <dbReference type="NCBI Taxonomy" id="129467"/>
    <lineage>
        <taxon>Eukaryota</taxon>
        <taxon>Metazoa</taxon>
        <taxon>Chordata</taxon>
        <taxon>Craniata</taxon>
        <taxon>Vertebrata</taxon>
        <taxon>Euteleostomi</taxon>
        <taxon>Lepidosauria</taxon>
        <taxon>Squamata</taxon>
        <taxon>Bifurcata</taxon>
        <taxon>Unidentata</taxon>
        <taxon>Episquamata</taxon>
        <taxon>Toxicofera</taxon>
        <taxon>Serpentes</taxon>
        <taxon>Colubroidea</taxon>
        <taxon>Elapidae</taxon>
        <taxon>Elapinae</taxon>
        <taxon>Micrurus</taxon>
    </lineage>
</organism>
<dbReference type="PANTHER" id="PTHR24061:SF599">
    <property type="entry name" value="G-PROTEIN COUPLED RECEPTORS FAMILY 3 PROFILE DOMAIN-CONTAINING PROTEIN"/>
    <property type="match status" value="1"/>
</dbReference>
<accession>A0A2D4IK16</accession>
<protein>
    <recommendedName>
        <fullName evidence="7">Receptor ligand binding region domain-containing protein</fullName>
    </recommendedName>
</protein>
<dbReference type="InterPro" id="IPR000337">
    <property type="entry name" value="GPCR_3"/>
</dbReference>
<dbReference type="Gene3D" id="3.40.50.2300">
    <property type="match status" value="1"/>
</dbReference>
<comment type="subcellular location">
    <subcellularLocation>
        <location evidence="1">Membrane</location>
        <topology evidence="1">Multi-pass membrane protein</topology>
    </subcellularLocation>
</comment>
<evidence type="ECO:0000313" key="8">
    <source>
        <dbReference type="EMBL" id="LAA84526.1"/>
    </source>
</evidence>
<keyword evidence="5" id="KW-0675">Receptor</keyword>
<proteinExistence type="predicted"/>
<evidence type="ECO:0000259" key="7">
    <source>
        <dbReference type="Pfam" id="PF01094"/>
    </source>
</evidence>
<evidence type="ECO:0000256" key="1">
    <source>
        <dbReference type="ARBA" id="ARBA00004141"/>
    </source>
</evidence>